<organism evidence="1 2">
    <name type="scientific">Hominisplanchenecus murintestinalis</name>
    <dbReference type="NCBI Taxonomy" id="2941517"/>
    <lineage>
        <taxon>Bacteria</taxon>
        <taxon>Bacillati</taxon>
        <taxon>Bacillota</taxon>
        <taxon>Clostridia</taxon>
        <taxon>Lachnospirales</taxon>
        <taxon>Lachnospiraceae</taxon>
        <taxon>Hominisplanchenecus</taxon>
    </lineage>
</organism>
<keyword evidence="2" id="KW-1185">Reference proteome</keyword>
<gene>
    <name evidence="1" type="ORF">E5357_05135</name>
</gene>
<name>A0AC61R0B2_9FIRM</name>
<sequence length="215" mass="23165">MASKSFVVYGLGKFGYSVAVALAKNGCEVLAVDIDGSIVEDIANDVTLAVRANVKDKGIYQSLGVGNMDGAVVAVSGDMEASIMATIFSKEAGIPYVLAKARSETHAEVLKKVGADQTILPEREMGSRVARNMVFGKFMDTFELSVTYSMAELEVPESWIGKSLRELDVRGRYGINVIAAHEGDRINANLDPDEPLAEHQIILIVGNNDDLKKVK</sequence>
<dbReference type="EMBL" id="SRZB01000006">
    <property type="protein sequence ID" value="TGX99662.1"/>
    <property type="molecule type" value="Genomic_DNA"/>
</dbReference>
<evidence type="ECO:0000313" key="2">
    <source>
        <dbReference type="Proteomes" id="UP000307720"/>
    </source>
</evidence>
<dbReference type="Proteomes" id="UP000307720">
    <property type="component" value="Unassembled WGS sequence"/>
</dbReference>
<comment type="caution">
    <text evidence="1">The sequence shown here is derived from an EMBL/GenBank/DDBJ whole genome shotgun (WGS) entry which is preliminary data.</text>
</comment>
<accession>A0AC61R0B2</accession>
<proteinExistence type="predicted"/>
<evidence type="ECO:0000313" key="1">
    <source>
        <dbReference type="EMBL" id="TGX99662.1"/>
    </source>
</evidence>
<reference evidence="1" key="1">
    <citation type="submission" date="2019-04" db="EMBL/GenBank/DDBJ databases">
        <title>Microbes associate with the intestines of laboratory mice.</title>
        <authorList>
            <person name="Navarre W."/>
            <person name="Wong E."/>
            <person name="Huang K."/>
            <person name="Tropini C."/>
            <person name="Ng K."/>
            <person name="Yu B."/>
        </authorList>
    </citation>
    <scope>NUCLEOTIDE SEQUENCE</scope>
    <source>
        <strain evidence="1">NM72_1-8</strain>
    </source>
</reference>
<protein>
    <submittedName>
        <fullName evidence="1">TrkA family potassium uptake protein</fullName>
    </submittedName>
</protein>